<dbReference type="EMBL" id="JACBFH010000001">
    <property type="protein sequence ID" value="NYY90276.1"/>
    <property type="molecule type" value="Genomic_DNA"/>
</dbReference>
<dbReference type="EMBL" id="CP088280">
    <property type="protein sequence ID" value="UGX93680.1"/>
    <property type="molecule type" value="Genomic_DNA"/>
</dbReference>
<protein>
    <submittedName>
        <fullName evidence="1">Uncharacterized protein</fullName>
    </submittedName>
</protein>
<reference evidence="1" key="2">
    <citation type="submission" date="2020-06" db="EMBL/GenBank/DDBJ databases">
        <title>Whole Genome Sequence of Bradyrhizobium sp. Strain 323S2.</title>
        <authorList>
            <person name="Bromfield E.S.P."/>
        </authorList>
    </citation>
    <scope>NUCLEOTIDE SEQUENCE [LARGE SCALE GENOMIC DNA]</scope>
    <source>
        <strain evidence="1">323S2</strain>
    </source>
</reference>
<dbReference type="AlphaFoldDB" id="A0A7Z0Q9F5"/>
<reference evidence="2 3" key="1">
    <citation type="journal article" date="2017" name="Syst. Appl. Microbiol.">
        <title>Soybeans inoculated with root zone soils of Canadian native legumes harbour diverse and novel Bradyrhizobium spp. that possess agricultural potential.</title>
        <authorList>
            <person name="Bromfield E.S.P."/>
            <person name="Cloutier S."/>
            <person name="Tambong J.T."/>
            <person name="Tran Thi T.V."/>
        </authorList>
    </citation>
    <scope>NUCLEOTIDE SEQUENCE [LARGE SCALE GENOMIC DNA]</scope>
    <source>
        <strain evidence="2 3">323S2</strain>
    </source>
</reference>
<evidence type="ECO:0000313" key="1">
    <source>
        <dbReference type="EMBL" id="NYY90276.1"/>
    </source>
</evidence>
<proteinExistence type="predicted"/>
<evidence type="ECO:0000313" key="2">
    <source>
        <dbReference type="EMBL" id="UGX93680.1"/>
    </source>
</evidence>
<dbReference type="RefSeq" id="WP_166346987.1">
    <property type="nucleotide sequence ID" value="NZ_CP088280.1"/>
</dbReference>
<organism evidence="1">
    <name type="scientific">Bradyrhizobium barranii subsp. barranii</name>
    <dbReference type="NCBI Taxonomy" id="2823807"/>
    <lineage>
        <taxon>Bacteria</taxon>
        <taxon>Pseudomonadati</taxon>
        <taxon>Pseudomonadota</taxon>
        <taxon>Alphaproteobacteria</taxon>
        <taxon>Hyphomicrobiales</taxon>
        <taxon>Nitrobacteraceae</taxon>
        <taxon>Bradyrhizobium</taxon>
        <taxon>Bradyrhizobium barranii</taxon>
    </lineage>
</organism>
<sequence>MPDEAPTVYLVVDDFGRAGRDVASEVKEKGKMAMLRSSGVALMIYRLLAVTGILCISCKAGFSQMIGDPKCRDQTHTSQRVEAIRKNVATLRDFVEMVPPDEAAYIRSEAQKALDQSNSARYNAVANRRYFRALQFHEDAQVALDNLDAAKNASGKDLARYLVVVLSRLGEVNERMLAFMDADGRRASPTLDKATRDEIYYRLPAAKAVVVSLLQCVISVL</sequence>
<name>A0A7Z0Q9F5_9BRAD</name>
<reference evidence="2 3" key="3">
    <citation type="journal article" date="2022" name="Int. J. Syst. Evol. Microbiol.">
        <title>Strains of Bradyrhizobium barranii sp. nov. associated with legumes native to Canada are symbionts of soybeans and belong to different subspecies (subsp. barranii subsp. nov. and subsp. apii subsp. nov.) and symbiovars (sv. glycinearum and sv. septentrionale).</title>
        <authorList>
            <person name="Bromfield E.S.P."/>
            <person name="Cloutier S."/>
            <person name="Wasai-Hara S."/>
            <person name="Minamisawa K."/>
        </authorList>
    </citation>
    <scope>NUCLEOTIDE SEQUENCE [LARGE SCALE GENOMIC DNA]</scope>
    <source>
        <strain evidence="2 3">323S2</strain>
    </source>
</reference>
<evidence type="ECO:0000313" key="3">
    <source>
        <dbReference type="Proteomes" id="UP000564836"/>
    </source>
</evidence>
<accession>A0A7Z0Q9F5</accession>
<gene>
    <name evidence="2" type="ORF">G6321_00050260</name>
    <name evidence="1" type="ORF">G6321_18145</name>
</gene>
<dbReference type="Proteomes" id="UP000564836">
    <property type="component" value="Chromosome"/>
</dbReference>